<feature type="region of interest" description="Disordered" evidence="1">
    <location>
        <begin position="86"/>
        <end position="107"/>
    </location>
</feature>
<organism evidence="3">
    <name type="scientific">Anopheles darlingi</name>
    <name type="common">Mosquito</name>
    <dbReference type="NCBI Taxonomy" id="43151"/>
    <lineage>
        <taxon>Eukaryota</taxon>
        <taxon>Metazoa</taxon>
        <taxon>Ecdysozoa</taxon>
        <taxon>Arthropoda</taxon>
        <taxon>Hexapoda</taxon>
        <taxon>Insecta</taxon>
        <taxon>Pterygota</taxon>
        <taxon>Neoptera</taxon>
        <taxon>Endopterygota</taxon>
        <taxon>Diptera</taxon>
        <taxon>Nematocera</taxon>
        <taxon>Culicoidea</taxon>
        <taxon>Culicidae</taxon>
        <taxon>Anophelinae</taxon>
        <taxon>Anopheles</taxon>
    </lineage>
</organism>
<evidence type="ECO:0000313" key="3">
    <source>
        <dbReference type="EMBL" id="MBW73983.1"/>
    </source>
</evidence>
<feature type="signal peptide" evidence="2">
    <location>
        <begin position="1"/>
        <end position="24"/>
    </location>
</feature>
<feature type="region of interest" description="Disordered" evidence="1">
    <location>
        <begin position="145"/>
        <end position="184"/>
    </location>
</feature>
<evidence type="ECO:0000256" key="2">
    <source>
        <dbReference type="SAM" id="SignalP"/>
    </source>
</evidence>
<feature type="chain" id="PRO_5014604382" evidence="2">
    <location>
        <begin position="25"/>
        <end position="213"/>
    </location>
</feature>
<dbReference type="EMBL" id="GGFL01009805">
    <property type="protein sequence ID" value="MBW73983.1"/>
    <property type="molecule type" value="Transcribed_RNA"/>
</dbReference>
<proteinExistence type="predicted"/>
<reference evidence="3" key="1">
    <citation type="submission" date="2018-01" db="EMBL/GenBank/DDBJ databases">
        <title>An insight into the sialome of Amazonian anophelines.</title>
        <authorList>
            <person name="Ribeiro J.M."/>
            <person name="Scarpassa V."/>
            <person name="Calvo E."/>
        </authorList>
    </citation>
    <scope>NUCLEOTIDE SEQUENCE</scope>
</reference>
<sequence>MSIMRPHFSVVLFSLVAFSISGLSEEDVPNRLMVPGDDTSWTRFRFRYSHTSLAEMILFGALPYPAGPALSGKLERTPSPMISYYSRNTPEHTHTRAHSRTKQGTGKRVLGNHGRGGHFLGASSSLAIRFSLLYALLIVGEPGNERQGVQSTNRKRGVIADWDTQSPLLESHERRDEEGQRREMDDTFGTPWWNCDRLRHKYARHNLQLEESF</sequence>
<evidence type="ECO:0000256" key="1">
    <source>
        <dbReference type="SAM" id="MobiDB-lite"/>
    </source>
</evidence>
<dbReference type="AlphaFoldDB" id="A0A2M4D8T7"/>
<name>A0A2M4D8T7_ANODA</name>
<protein>
    <submittedName>
        <fullName evidence="3">Putative secreted protein</fullName>
    </submittedName>
</protein>
<keyword evidence="2" id="KW-0732">Signal</keyword>
<feature type="compositionally biased region" description="Basic and acidic residues" evidence="1">
    <location>
        <begin position="170"/>
        <end position="184"/>
    </location>
</feature>
<accession>A0A2M4D8T7</accession>